<dbReference type="GO" id="GO:0004497">
    <property type="term" value="F:monooxygenase activity"/>
    <property type="evidence" value="ECO:0007669"/>
    <property type="project" value="UniProtKB-KW"/>
</dbReference>
<evidence type="ECO:0000256" key="7">
    <source>
        <dbReference type="SAM" id="Coils"/>
    </source>
</evidence>
<evidence type="ECO:0000256" key="6">
    <source>
        <dbReference type="ARBA" id="ARBA00023033"/>
    </source>
</evidence>
<evidence type="ECO:0000313" key="9">
    <source>
        <dbReference type="EMBL" id="KAK1742741.1"/>
    </source>
</evidence>
<name>A0AAD8YCE8_9STRA</name>
<dbReference type="GO" id="GO:0016705">
    <property type="term" value="F:oxidoreductase activity, acting on paired donors, with incorporation or reduction of molecular oxygen"/>
    <property type="evidence" value="ECO:0007669"/>
    <property type="project" value="InterPro"/>
</dbReference>
<keyword evidence="8" id="KW-1133">Transmembrane helix</keyword>
<dbReference type="GO" id="GO:0020037">
    <property type="term" value="F:heme binding"/>
    <property type="evidence" value="ECO:0007669"/>
    <property type="project" value="InterPro"/>
</dbReference>
<evidence type="ECO:0000256" key="5">
    <source>
        <dbReference type="ARBA" id="ARBA00023004"/>
    </source>
</evidence>
<keyword evidence="3" id="KW-0479">Metal-binding</keyword>
<dbReference type="InterPro" id="IPR001128">
    <property type="entry name" value="Cyt_P450"/>
</dbReference>
<dbReference type="Pfam" id="PF00067">
    <property type="entry name" value="p450"/>
    <property type="match status" value="1"/>
</dbReference>
<keyword evidence="8" id="KW-0812">Transmembrane</keyword>
<proteinExistence type="inferred from homology"/>
<dbReference type="SUPFAM" id="SSF48264">
    <property type="entry name" value="Cytochrome P450"/>
    <property type="match status" value="1"/>
</dbReference>
<evidence type="ECO:0000256" key="1">
    <source>
        <dbReference type="ARBA" id="ARBA00010617"/>
    </source>
</evidence>
<keyword evidence="5" id="KW-0408">Iron</keyword>
<feature type="coiled-coil region" evidence="7">
    <location>
        <begin position="345"/>
        <end position="379"/>
    </location>
</feature>
<evidence type="ECO:0000256" key="2">
    <source>
        <dbReference type="ARBA" id="ARBA00022617"/>
    </source>
</evidence>
<keyword evidence="8" id="KW-0472">Membrane</keyword>
<protein>
    <submittedName>
        <fullName evidence="9">Cytochrome P450 family protein</fullName>
    </submittedName>
</protein>
<keyword evidence="2" id="KW-0349">Heme</keyword>
<dbReference type="InterPro" id="IPR036396">
    <property type="entry name" value="Cyt_P450_sf"/>
</dbReference>
<evidence type="ECO:0000313" key="10">
    <source>
        <dbReference type="Proteomes" id="UP001224775"/>
    </source>
</evidence>
<comment type="similarity">
    <text evidence="1">Belongs to the cytochrome P450 family.</text>
</comment>
<accession>A0AAD8YCE8</accession>
<dbReference type="EMBL" id="JATAAI010000010">
    <property type="protein sequence ID" value="KAK1742741.1"/>
    <property type="molecule type" value="Genomic_DNA"/>
</dbReference>
<dbReference type="PANTHER" id="PTHR24286:SF384">
    <property type="entry name" value="P450, PUTATIVE (EUROFUNG)-RELATED"/>
    <property type="match status" value="1"/>
</dbReference>
<dbReference type="PANTHER" id="PTHR24286">
    <property type="entry name" value="CYTOCHROME P450 26"/>
    <property type="match status" value="1"/>
</dbReference>
<gene>
    <name evidence="9" type="ORF">QTG54_006338</name>
</gene>
<keyword evidence="7" id="KW-0175">Coiled coil</keyword>
<reference evidence="9" key="1">
    <citation type="submission" date="2023-06" db="EMBL/GenBank/DDBJ databases">
        <title>Survivors Of The Sea: Transcriptome response of Skeletonema marinoi to long-term dormancy.</title>
        <authorList>
            <person name="Pinder M.I.M."/>
            <person name="Kourtchenko O."/>
            <person name="Robertson E.K."/>
            <person name="Larsson T."/>
            <person name="Maumus F."/>
            <person name="Osuna-Cruz C.M."/>
            <person name="Vancaester E."/>
            <person name="Stenow R."/>
            <person name="Vandepoele K."/>
            <person name="Ploug H."/>
            <person name="Bruchert V."/>
            <person name="Godhe A."/>
            <person name="Topel M."/>
        </authorList>
    </citation>
    <scope>NUCLEOTIDE SEQUENCE</scope>
    <source>
        <strain evidence="9">R05AC</strain>
    </source>
</reference>
<dbReference type="Proteomes" id="UP001224775">
    <property type="component" value="Unassembled WGS sequence"/>
</dbReference>
<evidence type="ECO:0000256" key="8">
    <source>
        <dbReference type="SAM" id="Phobius"/>
    </source>
</evidence>
<dbReference type="AlphaFoldDB" id="A0AAD8YCE8"/>
<dbReference type="GO" id="GO:0005506">
    <property type="term" value="F:iron ion binding"/>
    <property type="evidence" value="ECO:0007669"/>
    <property type="project" value="InterPro"/>
</dbReference>
<organism evidence="9 10">
    <name type="scientific">Skeletonema marinoi</name>
    <dbReference type="NCBI Taxonomy" id="267567"/>
    <lineage>
        <taxon>Eukaryota</taxon>
        <taxon>Sar</taxon>
        <taxon>Stramenopiles</taxon>
        <taxon>Ochrophyta</taxon>
        <taxon>Bacillariophyta</taxon>
        <taxon>Coscinodiscophyceae</taxon>
        <taxon>Thalassiosirophycidae</taxon>
        <taxon>Thalassiosirales</taxon>
        <taxon>Skeletonemataceae</taxon>
        <taxon>Skeletonema</taxon>
        <taxon>Skeletonema marinoi-dohrnii complex</taxon>
    </lineage>
</organism>
<keyword evidence="4" id="KW-0560">Oxidoreductase</keyword>
<dbReference type="Gene3D" id="1.10.630.10">
    <property type="entry name" value="Cytochrome P450"/>
    <property type="match status" value="1"/>
</dbReference>
<dbReference type="GO" id="GO:0016125">
    <property type="term" value="P:sterol metabolic process"/>
    <property type="evidence" value="ECO:0007669"/>
    <property type="project" value="TreeGrafter"/>
</dbReference>
<comment type="caution">
    <text evidence="9">The sequence shown here is derived from an EMBL/GenBank/DDBJ whole genome shotgun (WGS) entry which is preliminary data.</text>
</comment>
<evidence type="ECO:0000256" key="3">
    <source>
        <dbReference type="ARBA" id="ARBA00022723"/>
    </source>
</evidence>
<keyword evidence="10" id="KW-1185">Reference proteome</keyword>
<evidence type="ECO:0000256" key="4">
    <source>
        <dbReference type="ARBA" id="ARBA00023002"/>
    </source>
</evidence>
<feature type="transmembrane region" description="Helical" evidence="8">
    <location>
        <begin position="22"/>
        <end position="43"/>
    </location>
</feature>
<keyword evidence="6" id="KW-0503">Monooxygenase</keyword>
<sequence length="474" mass="53315">MLPICLQNKINTMYDDDGEDRIFIFLKAICLPIILAVASILLLRTNAKKQESSSSIPGNPRGKYPLLGDTIDLLNPNTMASYQVSSRHKHGPIWRTSVLFNKCIFVSGAEHLHQLSKQEQLHRNTTACFPPHHRALFGHHSVLVTSGEEHARLRSLINPVLQPSLYEEEIRMAVTSFVSRCKNEKDYFPLVDSFKQFTLSVALRIVLGEYRWQEWMKSDNNNTRLVALLDDFSIWSKGLLSPPTSFIPFTASYYAMKARKRIRNILLEVIEEEKEVLNSRDEGSCNRNQKKSLIERLLHATTNNAAANSSLTEEAIVDNIFTLVFAGTDTTASVLTSAFFELAKNDEVRERLQACVEKAELAENNNDAADETLRAFLSEVQRCYPAAPFTMRNIADTGANGIDLGDKFGRVPPGFNITYAIAGTLLDDKASYPNPSKFDMDRWLKKRGSKPLKTGHLVEVVEHAQVGSCLWPNP</sequence>